<dbReference type="PANTHER" id="PTHR33627">
    <property type="entry name" value="TRANSPOSASE"/>
    <property type="match status" value="1"/>
</dbReference>
<gene>
    <name evidence="2" type="ORF">V2J94_48255</name>
</gene>
<evidence type="ECO:0000313" key="3">
    <source>
        <dbReference type="Proteomes" id="UP001354709"/>
    </source>
</evidence>
<accession>A0ABU7QDN1</accession>
<comment type="caution">
    <text evidence="2">The sequence shown here is derived from an EMBL/GenBank/DDBJ whole genome shotgun (WGS) entry which is preliminary data.</text>
</comment>
<dbReference type="SUPFAM" id="SSF53098">
    <property type="entry name" value="Ribonuclease H-like"/>
    <property type="match status" value="1"/>
</dbReference>
<evidence type="ECO:0000313" key="2">
    <source>
        <dbReference type="EMBL" id="MEE4599496.1"/>
    </source>
</evidence>
<feature type="domain" description="Transposase IS701-like DDE" evidence="1">
    <location>
        <begin position="4"/>
        <end position="186"/>
    </location>
</feature>
<organism evidence="2 3">
    <name type="scientific">Streptomyces asiaticus subsp. ignotus</name>
    <dbReference type="NCBI Taxonomy" id="3098222"/>
    <lineage>
        <taxon>Bacteria</taxon>
        <taxon>Bacillati</taxon>
        <taxon>Actinomycetota</taxon>
        <taxon>Actinomycetes</taxon>
        <taxon>Kitasatosporales</taxon>
        <taxon>Streptomycetaceae</taxon>
        <taxon>Streptomyces</taxon>
        <taxon>Streptomyces violaceusniger group</taxon>
    </lineage>
</organism>
<feature type="non-terminal residue" evidence="2">
    <location>
        <position position="187"/>
    </location>
</feature>
<dbReference type="Pfam" id="PF13546">
    <property type="entry name" value="DDE_5"/>
    <property type="match status" value="1"/>
</dbReference>
<proteinExistence type="predicted"/>
<keyword evidence="3" id="KW-1185">Reference proteome</keyword>
<reference evidence="2 3" key="1">
    <citation type="submission" date="2023-11" db="EMBL/GenBank/DDBJ databases">
        <title>30 novel species of actinomycetes from the DSMZ collection.</title>
        <authorList>
            <person name="Nouioui I."/>
        </authorList>
    </citation>
    <scope>NUCLEOTIDE SEQUENCE [LARGE SCALE GENOMIC DNA]</scope>
    <source>
        <strain evidence="2 3">DSM 41524</strain>
    </source>
</reference>
<evidence type="ECO:0000259" key="1">
    <source>
        <dbReference type="Pfam" id="PF13546"/>
    </source>
</evidence>
<dbReference type="EMBL" id="JAZBJO010000105">
    <property type="protein sequence ID" value="MEE4599496.1"/>
    <property type="molecule type" value="Genomic_DNA"/>
</dbReference>
<dbReference type="RefSeq" id="WP_330816728.1">
    <property type="nucleotide sequence ID" value="NZ_JAZBJO010000105.1"/>
</dbReference>
<dbReference type="InterPro" id="IPR012337">
    <property type="entry name" value="RNaseH-like_sf"/>
</dbReference>
<dbReference type="NCBIfam" id="NF033540">
    <property type="entry name" value="transpos_IS701"/>
    <property type="match status" value="1"/>
</dbReference>
<sequence length="187" mass="20731">MGHRFGRADLRRRMRDYVRGLLAPVGRKNGWQLAEFAGHRTPDGLQRLLNRATWDADDVRDDLHSYVAKHLGDDGGVLVIDDTGFIKKGTTSAGVQRQYSGTAGRTENCQIGVFAAYATSTGRALVDRELYLPRSWTDDRERCRAAKVPEERGFATKGELAKRLVLRALASDLPLAWVAADAAYGQE</sequence>
<dbReference type="InterPro" id="IPR038721">
    <property type="entry name" value="IS701-like_DDE_dom"/>
</dbReference>
<name>A0ABU7QDN1_9ACTN</name>
<protein>
    <submittedName>
        <fullName evidence="2">IS701 family transposase</fullName>
    </submittedName>
</protein>
<dbReference type="Proteomes" id="UP001354709">
    <property type="component" value="Unassembled WGS sequence"/>
</dbReference>
<dbReference type="PANTHER" id="PTHR33627:SF1">
    <property type="entry name" value="TRANSPOSASE"/>
    <property type="match status" value="1"/>
</dbReference>
<dbReference type="InterPro" id="IPR039365">
    <property type="entry name" value="IS701-like"/>
</dbReference>